<proteinExistence type="predicted"/>
<evidence type="ECO:0000313" key="2">
    <source>
        <dbReference type="Proteomes" id="UP000001412"/>
    </source>
</evidence>
<dbReference type="STRING" id="212717.CTC_01552"/>
<keyword evidence="2" id="KW-1185">Reference proteome</keyword>
<gene>
    <name evidence="1" type="ordered locus">CTC_01552</name>
</gene>
<dbReference type="Proteomes" id="UP000001412">
    <property type="component" value="Chromosome"/>
</dbReference>
<dbReference type="EMBL" id="AE015927">
    <property type="protein sequence ID" value="AAO36101.1"/>
    <property type="molecule type" value="Genomic_DNA"/>
</dbReference>
<dbReference type="KEGG" id="ctc:CTC_01552"/>
<dbReference type="OrthoDB" id="1624479at2"/>
<accession>Q894J1</accession>
<name>Q894J1_CLOTE</name>
<evidence type="ECO:0000313" key="1">
    <source>
        <dbReference type="EMBL" id="AAO36101.1"/>
    </source>
</evidence>
<protein>
    <recommendedName>
        <fullName evidence="3">Capsid protein</fullName>
    </recommendedName>
</protein>
<sequence>MAIENFKKTLWEGALLHNFHNVSIADVITTKPTNKDGNKIIFNRVGAGSVKDYTGSISWDEISTTPIEMTFTQKKYFAFALEDVDKVQLVADIMKSTTEEHSSVLAETVDNYILDKAVKGVKTGNKIGSSTTKKNVNKTNIYDYIVDLGTILSKNKAPKTDRFVVVNSEILGLLSKDDRFTRNPEVLANGVVANAKINGMTVVETEELPVNTVLALHKSSLGYDKQISEIEAMRLQNAFSDGIRGLAVYDGVVLREDAMAVLYYTLDAPSA</sequence>
<dbReference type="RefSeq" id="WP_011099761.1">
    <property type="nucleotide sequence ID" value="NC_004557.1"/>
</dbReference>
<evidence type="ECO:0008006" key="3">
    <source>
        <dbReference type="Google" id="ProtNLM"/>
    </source>
</evidence>
<dbReference type="GeneID" id="24253338"/>
<organism evidence="1 2">
    <name type="scientific">Clostridium tetani (strain Massachusetts / E88)</name>
    <dbReference type="NCBI Taxonomy" id="212717"/>
    <lineage>
        <taxon>Bacteria</taxon>
        <taxon>Bacillati</taxon>
        <taxon>Bacillota</taxon>
        <taxon>Clostridia</taxon>
        <taxon>Eubacteriales</taxon>
        <taxon>Clostridiaceae</taxon>
        <taxon>Clostridium</taxon>
    </lineage>
</organism>
<reference evidence="1 2" key="1">
    <citation type="journal article" date="2003" name="Proc. Natl. Acad. Sci. U.S.A.">
        <title>The genome sequence of Clostridium tetani, the causative agent of tetanus disease.</title>
        <authorList>
            <person name="Brueggemann H."/>
            <person name="Baumer S."/>
            <person name="Fricke W.F."/>
            <person name="Wiezer A."/>
            <person name="Liesegang H."/>
            <person name="Decker I."/>
            <person name="Herzberg C."/>
            <person name="Martinez-Arias R."/>
            <person name="Merkl R."/>
            <person name="Henne A."/>
            <person name="Gottschalk G."/>
        </authorList>
    </citation>
    <scope>NUCLEOTIDE SEQUENCE [LARGE SCALE GENOMIC DNA]</scope>
    <source>
        <strain evidence="2">Massachusetts / E88</strain>
    </source>
</reference>
<dbReference type="AlphaFoldDB" id="Q894J1"/>
<dbReference type="SUPFAM" id="SSF56563">
    <property type="entry name" value="Major capsid protein gp5"/>
    <property type="match status" value="1"/>
</dbReference>
<dbReference type="HOGENOM" id="CLU_085672_0_0_9"/>